<dbReference type="SUPFAM" id="SSF54523">
    <property type="entry name" value="Pili subunits"/>
    <property type="match status" value="1"/>
</dbReference>
<proteinExistence type="predicted"/>
<sequence>MGHASGFTLVEALAATAVAAVLASLAYPSYQATVLKLRRVEALQGLAALQAAQEVHRGRHRRYATLVELGLGPGSAGARYRLDEAAPGAQGYRVTAVAVGAQAADQACRHLRLEVRDGLALWSSGPSDAADNGDAANRRCWGW</sequence>
<dbReference type="GO" id="GO:0043683">
    <property type="term" value="P:type IV pilus assembly"/>
    <property type="evidence" value="ECO:0007669"/>
    <property type="project" value="InterPro"/>
</dbReference>
<dbReference type="PROSITE" id="PS00409">
    <property type="entry name" value="PROKAR_NTER_METHYL"/>
    <property type="match status" value="1"/>
</dbReference>
<keyword evidence="1" id="KW-0472">Membrane</keyword>
<protein>
    <submittedName>
        <fullName evidence="2">Type IV pilus biogenesis protein PilE</fullName>
    </submittedName>
</protein>
<feature type="transmembrane region" description="Helical" evidence="1">
    <location>
        <begin position="12"/>
        <end position="30"/>
    </location>
</feature>
<keyword evidence="3" id="KW-1185">Reference proteome</keyword>
<dbReference type="AlphaFoldDB" id="A0A0K8P2I7"/>
<dbReference type="Pfam" id="PF16732">
    <property type="entry name" value="ComP_DUS"/>
    <property type="match status" value="1"/>
</dbReference>
<dbReference type="InterPro" id="IPR012902">
    <property type="entry name" value="N_methyl_site"/>
</dbReference>
<evidence type="ECO:0000313" key="2">
    <source>
        <dbReference type="EMBL" id="GAP36887.1"/>
    </source>
</evidence>
<dbReference type="Gene3D" id="3.30.700.10">
    <property type="entry name" value="Glycoprotein, Type 4 Pilin"/>
    <property type="match status" value="1"/>
</dbReference>
<evidence type="ECO:0000313" key="3">
    <source>
        <dbReference type="Proteomes" id="UP000037660"/>
    </source>
</evidence>
<evidence type="ECO:0000256" key="1">
    <source>
        <dbReference type="SAM" id="Phobius"/>
    </source>
</evidence>
<dbReference type="NCBIfam" id="TIGR02532">
    <property type="entry name" value="IV_pilin_GFxxxE"/>
    <property type="match status" value="1"/>
</dbReference>
<dbReference type="Pfam" id="PF07963">
    <property type="entry name" value="N_methyl"/>
    <property type="match status" value="1"/>
</dbReference>
<gene>
    <name evidence="2" type="ORF">ISF6_2727</name>
</gene>
<dbReference type="RefSeq" id="WP_054020843.1">
    <property type="nucleotide sequence ID" value="NZ_BBYR01000039.1"/>
</dbReference>
<reference evidence="2 3" key="2">
    <citation type="journal article" date="2016" name="Science">
        <title>A bacterium that degrades and assimilates poly(ethylene terephthalate).</title>
        <authorList>
            <person name="Yoshida S."/>
            <person name="Hiraga K."/>
            <person name="Takehana T."/>
            <person name="Taniguchi I."/>
            <person name="Yamaji H."/>
            <person name="Maeda Y."/>
            <person name="Toyohara K."/>
            <person name="Miyamoto K."/>
            <person name="Kimura Y."/>
            <person name="Oda K."/>
        </authorList>
    </citation>
    <scope>NUCLEOTIDE SEQUENCE [LARGE SCALE GENOMIC DNA]</scope>
    <source>
        <strain evidence="3">NBRC 110686 / TISTR 2288 / 201-F6</strain>
    </source>
</reference>
<dbReference type="EMBL" id="BBYR01000039">
    <property type="protein sequence ID" value="GAP36887.1"/>
    <property type="molecule type" value="Genomic_DNA"/>
</dbReference>
<dbReference type="InterPro" id="IPR031982">
    <property type="entry name" value="PilE-like"/>
</dbReference>
<organism evidence="2 3">
    <name type="scientific">Piscinibacter sakaiensis</name>
    <name type="common">Ideonella sakaiensis</name>
    <dbReference type="NCBI Taxonomy" id="1547922"/>
    <lineage>
        <taxon>Bacteria</taxon>
        <taxon>Pseudomonadati</taxon>
        <taxon>Pseudomonadota</taxon>
        <taxon>Betaproteobacteria</taxon>
        <taxon>Burkholderiales</taxon>
        <taxon>Sphaerotilaceae</taxon>
        <taxon>Piscinibacter</taxon>
    </lineage>
</organism>
<keyword evidence="1" id="KW-1133">Transmembrane helix</keyword>
<accession>A0A0K8P2I7</accession>
<dbReference type="Proteomes" id="UP000037660">
    <property type="component" value="Unassembled WGS sequence"/>
</dbReference>
<dbReference type="InterPro" id="IPR045584">
    <property type="entry name" value="Pilin-like"/>
</dbReference>
<dbReference type="STRING" id="1547922.ISF6_2727"/>
<name>A0A0K8P2I7_PISS1</name>
<reference evidence="3" key="1">
    <citation type="submission" date="2015-07" db="EMBL/GenBank/DDBJ databases">
        <title>Discovery of a poly(ethylene terephthalate assimilation.</title>
        <authorList>
            <person name="Yoshida S."/>
            <person name="Hiraga K."/>
            <person name="Takehana T."/>
            <person name="Taniguchi I."/>
            <person name="Yamaji H."/>
            <person name="Maeda Y."/>
            <person name="Toyohara K."/>
            <person name="Miyamoto K."/>
            <person name="Kimura Y."/>
            <person name="Oda K."/>
        </authorList>
    </citation>
    <scope>NUCLEOTIDE SEQUENCE [LARGE SCALE GENOMIC DNA]</scope>
    <source>
        <strain evidence="3">NBRC 110686 / TISTR 2288 / 201-F6</strain>
    </source>
</reference>
<comment type="caution">
    <text evidence="2">The sequence shown here is derived from an EMBL/GenBank/DDBJ whole genome shotgun (WGS) entry which is preliminary data.</text>
</comment>
<keyword evidence="1" id="KW-0812">Transmembrane</keyword>